<organism evidence="6 7">
    <name type="scientific">Lacibacter cauensis</name>
    <dbReference type="NCBI Taxonomy" id="510947"/>
    <lineage>
        <taxon>Bacteria</taxon>
        <taxon>Pseudomonadati</taxon>
        <taxon>Bacteroidota</taxon>
        <taxon>Chitinophagia</taxon>
        <taxon>Chitinophagales</taxon>
        <taxon>Chitinophagaceae</taxon>
        <taxon>Lacibacter</taxon>
    </lineage>
</organism>
<evidence type="ECO:0000313" key="6">
    <source>
        <dbReference type="EMBL" id="TWI80214.1"/>
    </source>
</evidence>
<comment type="caution">
    <text evidence="6">The sequence shown here is derived from an EMBL/GenBank/DDBJ whole genome shotgun (WGS) entry which is preliminary data.</text>
</comment>
<proteinExistence type="predicted"/>
<dbReference type="GO" id="GO:0016020">
    <property type="term" value="C:membrane"/>
    <property type="evidence" value="ECO:0007669"/>
    <property type="project" value="UniProtKB-SubCell"/>
</dbReference>
<dbReference type="InterPro" id="IPR016944">
    <property type="entry name" value="UCP030066"/>
</dbReference>
<dbReference type="Pfam" id="PF13564">
    <property type="entry name" value="DoxX_2"/>
    <property type="match status" value="1"/>
</dbReference>
<sequence length="124" mass="14015">MQPKTSNILYWVFTVLFAGLMIFSSVGGIGPNEQTIDIFHKFLGYPIYFIQFLSWMKIAGSIAILLPLPRTLKEWAYAGLFFDLTGAVYSGIAASGKFDPQMLGMLMWIIPGVLSYYFWKKKPA</sequence>
<gene>
    <name evidence="6" type="ORF">IQ13_2886</name>
</gene>
<keyword evidence="7" id="KW-1185">Reference proteome</keyword>
<dbReference type="RefSeq" id="WP_144887056.1">
    <property type="nucleotide sequence ID" value="NZ_VLLE01000005.1"/>
</dbReference>
<dbReference type="PIRSF" id="PIRSF030066">
    <property type="entry name" value="UCP030066"/>
    <property type="match status" value="1"/>
</dbReference>
<reference evidence="6 7" key="1">
    <citation type="journal article" date="2015" name="Stand. Genomic Sci.">
        <title>Genomic Encyclopedia of Bacterial and Archaeal Type Strains, Phase III: the genomes of soil and plant-associated and newly described type strains.</title>
        <authorList>
            <person name="Whitman W.B."/>
            <person name="Woyke T."/>
            <person name="Klenk H.P."/>
            <person name="Zhou Y."/>
            <person name="Lilburn T.G."/>
            <person name="Beck B.J."/>
            <person name="De Vos P."/>
            <person name="Vandamme P."/>
            <person name="Eisen J.A."/>
            <person name="Garrity G."/>
            <person name="Hugenholtz P."/>
            <person name="Kyrpides N.C."/>
        </authorList>
    </citation>
    <scope>NUCLEOTIDE SEQUENCE [LARGE SCALE GENOMIC DNA]</scope>
    <source>
        <strain evidence="6 7">CGMCC 1.7271</strain>
    </source>
</reference>
<feature type="transmembrane region" description="Helical" evidence="5">
    <location>
        <begin position="75"/>
        <end position="96"/>
    </location>
</feature>
<evidence type="ECO:0000256" key="5">
    <source>
        <dbReference type="SAM" id="Phobius"/>
    </source>
</evidence>
<feature type="transmembrane region" description="Helical" evidence="5">
    <location>
        <begin position="7"/>
        <end position="27"/>
    </location>
</feature>
<dbReference type="EMBL" id="VLLE01000005">
    <property type="protein sequence ID" value="TWI80214.1"/>
    <property type="molecule type" value="Genomic_DNA"/>
</dbReference>
<evidence type="ECO:0000313" key="7">
    <source>
        <dbReference type="Proteomes" id="UP000316167"/>
    </source>
</evidence>
<feature type="transmembrane region" description="Helical" evidence="5">
    <location>
        <begin position="102"/>
        <end position="119"/>
    </location>
</feature>
<keyword evidence="2 5" id="KW-0812">Transmembrane</keyword>
<feature type="transmembrane region" description="Helical" evidence="5">
    <location>
        <begin position="47"/>
        <end position="68"/>
    </location>
</feature>
<dbReference type="AlphaFoldDB" id="A0A562SGV5"/>
<name>A0A562SGV5_9BACT</name>
<dbReference type="Proteomes" id="UP000316167">
    <property type="component" value="Unassembled WGS sequence"/>
</dbReference>
<keyword evidence="3 5" id="KW-1133">Transmembrane helix</keyword>
<evidence type="ECO:0000256" key="1">
    <source>
        <dbReference type="ARBA" id="ARBA00004141"/>
    </source>
</evidence>
<dbReference type="OrthoDB" id="7960583at2"/>
<accession>A0A562SGV5</accession>
<evidence type="ECO:0000256" key="3">
    <source>
        <dbReference type="ARBA" id="ARBA00022989"/>
    </source>
</evidence>
<evidence type="ECO:0000256" key="2">
    <source>
        <dbReference type="ARBA" id="ARBA00022692"/>
    </source>
</evidence>
<keyword evidence="4 5" id="KW-0472">Membrane</keyword>
<protein>
    <submittedName>
        <fullName evidence="6">DoxX-like protein</fullName>
    </submittedName>
</protein>
<dbReference type="InterPro" id="IPR032808">
    <property type="entry name" value="DoxX"/>
</dbReference>
<comment type="subcellular location">
    <subcellularLocation>
        <location evidence="1">Membrane</location>
        <topology evidence="1">Multi-pass membrane protein</topology>
    </subcellularLocation>
</comment>
<evidence type="ECO:0000256" key="4">
    <source>
        <dbReference type="ARBA" id="ARBA00023136"/>
    </source>
</evidence>